<dbReference type="AlphaFoldDB" id="A0A448WMM1"/>
<keyword evidence="3" id="KW-1185">Reference proteome</keyword>
<dbReference type="Proteomes" id="UP000784294">
    <property type="component" value="Unassembled WGS sequence"/>
</dbReference>
<organism evidence="2 3">
    <name type="scientific">Protopolystoma xenopodis</name>
    <dbReference type="NCBI Taxonomy" id="117903"/>
    <lineage>
        <taxon>Eukaryota</taxon>
        <taxon>Metazoa</taxon>
        <taxon>Spiralia</taxon>
        <taxon>Lophotrochozoa</taxon>
        <taxon>Platyhelminthes</taxon>
        <taxon>Monogenea</taxon>
        <taxon>Polyopisthocotylea</taxon>
        <taxon>Polystomatidea</taxon>
        <taxon>Polystomatidae</taxon>
        <taxon>Protopolystoma</taxon>
    </lineage>
</organism>
<evidence type="ECO:0000313" key="2">
    <source>
        <dbReference type="EMBL" id="VEL15297.1"/>
    </source>
</evidence>
<proteinExistence type="predicted"/>
<evidence type="ECO:0000256" key="1">
    <source>
        <dbReference type="SAM" id="MobiDB-lite"/>
    </source>
</evidence>
<dbReference type="EMBL" id="CAAALY010024106">
    <property type="protein sequence ID" value="VEL15297.1"/>
    <property type="molecule type" value="Genomic_DNA"/>
</dbReference>
<protein>
    <submittedName>
        <fullName evidence="2">Uncharacterized protein</fullName>
    </submittedName>
</protein>
<feature type="compositionally biased region" description="Basic and acidic residues" evidence="1">
    <location>
        <begin position="241"/>
        <end position="250"/>
    </location>
</feature>
<evidence type="ECO:0000313" key="3">
    <source>
        <dbReference type="Proteomes" id="UP000784294"/>
    </source>
</evidence>
<name>A0A448WMM1_9PLAT</name>
<reference evidence="2" key="1">
    <citation type="submission" date="2018-11" db="EMBL/GenBank/DDBJ databases">
        <authorList>
            <consortium name="Pathogen Informatics"/>
        </authorList>
    </citation>
    <scope>NUCLEOTIDE SEQUENCE</scope>
</reference>
<comment type="caution">
    <text evidence="2">The sequence shown here is derived from an EMBL/GenBank/DDBJ whole genome shotgun (WGS) entry which is preliminary data.</text>
</comment>
<gene>
    <name evidence="2" type="ORF">PXEA_LOCUS8737</name>
</gene>
<feature type="region of interest" description="Disordered" evidence="1">
    <location>
        <begin position="213"/>
        <end position="323"/>
    </location>
</feature>
<sequence>MTFVERSPAQLGGFSGAESKPACLRVCDFRPNFSPASATHPNRTWRLNGHLASFEKVDYSSTAFPSSSRSRPDFAKPRSDHIVGSANRRVASASDQLRVESICTLEAAAAGLGQPRPDSDLSVARRSFPGPASEPRAWEARISLGHNHQLPHFRPVVDVHLASHFAESSGNQTTKTGCQTTARTGHFESHAIGSSGPDRHVCLCLRSNDSANGSRIGRVSVSNASPSPTTLRPRPSGRTRARVELVDRRASSAAGGRLDLPRCSSLASVGSPPSPSRPDGAGARSPSPAARREMDAASADQLGPGSRPGEPASRPTEDRLDGGQAKADWALGLNGLSWHEADDARQAGLADVAATSLGRSAESLAGLGVHAWIGASAAPSVRQVSTDAKIEIRKGDWHPNMARLSIPFSPLLGVVRKYLQTL</sequence>
<feature type="compositionally biased region" description="Low complexity" evidence="1">
    <location>
        <begin position="280"/>
        <end position="289"/>
    </location>
</feature>
<feature type="compositionally biased region" description="Low complexity" evidence="1">
    <location>
        <begin position="225"/>
        <end position="234"/>
    </location>
</feature>
<accession>A0A448WMM1</accession>